<keyword evidence="2" id="KW-0677">Repeat</keyword>
<dbReference type="STRING" id="1231657.A0A1Y1YG00"/>
<keyword evidence="6" id="KW-1185">Reference proteome</keyword>
<evidence type="ECO:0000313" key="6">
    <source>
        <dbReference type="Proteomes" id="UP000193144"/>
    </source>
</evidence>
<dbReference type="AlphaFoldDB" id="A0A1Y1YG00"/>
<dbReference type="PANTHER" id="PTHR19848:SF8">
    <property type="entry name" value="F-BOX AND WD REPEAT DOMAIN CONTAINING 7"/>
    <property type="match status" value="1"/>
</dbReference>
<evidence type="ECO:0000313" key="5">
    <source>
        <dbReference type="EMBL" id="ORX96646.1"/>
    </source>
</evidence>
<comment type="caution">
    <text evidence="5">The sequence shown here is derived from an EMBL/GenBank/DDBJ whole genome shotgun (WGS) entry which is preliminary data.</text>
</comment>
<evidence type="ECO:0000256" key="1">
    <source>
        <dbReference type="ARBA" id="ARBA00022574"/>
    </source>
</evidence>
<dbReference type="PROSITE" id="PS50082">
    <property type="entry name" value="WD_REPEATS_2"/>
    <property type="match status" value="1"/>
</dbReference>
<dbReference type="SMART" id="SM00320">
    <property type="entry name" value="WD40"/>
    <property type="match status" value="1"/>
</dbReference>
<dbReference type="SUPFAM" id="SSF50978">
    <property type="entry name" value="WD40 repeat-like"/>
    <property type="match status" value="1"/>
</dbReference>
<protein>
    <submittedName>
        <fullName evidence="5">WD40-repeat-containing domain protein</fullName>
    </submittedName>
</protein>
<dbReference type="OrthoDB" id="1367865at2759"/>
<feature type="repeat" description="WD" evidence="3">
    <location>
        <begin position="277"/>
        <end position="309"/>
    </location>
</feature>
<name>A0A1Y1YG00_9PLEO</name>
<dbReference type="Proteomes" id="UP000193144">
    <property type="component" value="Unassembled WGS sequence"/>
</dbReference>
<evidence type="ECO:0000256" key="2">
    <source>
        <dbReference type="ARBA" id="ARBA00022737"/>
    </source>
</evidence>
<dbReference type="Gene3D" id="2.130.10.10">
    <property type="entry name" value="YVTN repeat-like/Quinoprotein amine dehydrogenase"/>
    <property type="match status" value="1"/>
</dbReference>
<evidence type="ECO:0000256" key="3">
    <source>
        <dbReference type="PROSITE-ProRule" id="PRU00221"/>
    </source>
</evidence>
<proteinExistence type="predicted"/>
<accession>A0A1Y1YG00</accession>
<evidence type="ECO:0000256" key="4">
    <source>
        <dbReference type="SAM" id="MobiDB-lite"/>
    </source>
</evidence>
<dbReference type="InterPro" id="IPR001680">
    <property type="entry name" value="WD40_rpt"/>
</dbReference>
<feature type="region of interest" description="Disordered" evidence="4">
    <location>
        <begin position="537"/>
        <end position="568"/>
    </location>
</feature>
<gene>
    <name evidence="5" type="ORF">BCR34DRAFT_593783</name>
</gene>
<dbReference type="InterPro" id="IPR036322">
    <property type="entry name" value="WD40_repeat_dom_sf"/>
</dbReference>
<reference evidence="5 6" key="1">
    <citation type="submission" date="2016-07" db="EMBL/GenBank/DDBJ databases">
        <title>Pervasive Adenine N6-methylation of Active Genes in Fungi.</title>
        <authorList>
            <consortium name="DOE Joint Genome Institute"/>
            <person name="Mondo S.J."/>
            <person name="Dannebaum R.O."/>
            <person name="Kuo R.C."/>
            <person name="Labutti K."/>
            <person name="Haridas S."/>
            <person name="Kuo A."/>
            <person name="Salamov A."/>
            <person name="Ahrendt S.R."/>
            <person name="Lipzen A."/>
            <person name="Sullivan W."/>
            <person name="Andreopoulos W.B."/>
            <person name="Clum A."/>
            <person name="Lindquist E."/>
            <person name="Daum C."/>
            <person name="Ramamoorthy G.K."/>
            <person name="Gryganskyi A."/>
            <person name="Culley D."/>
            <person name="Magnuson J.K."/>
            <person name="James T.Y."/>
            <person name="O'Malley M.A."/>
            <person name="Stajich J.E."/>
            <person name="Spatafora J.W."/>
            <person name="Visel A."/>
            <person name="Grigoriev I.V."/>
        </authorList>
    </citation>
    <scope>NUCLEOTIDE SEQUENCE [LARGE SCALE GENOMIC DNA]</scope>
    <source>
        <strain evidence="5 6">CBS 115471</strain>
    </source>
</reference>
<keyword evidence="1 3" id="KW-0853">WD repeat</keyword>
<dbReference type="InterPro" id="IPR015943">
    <property type="entry name" value="WD40/YVTN_repeat-like_dom_sf"/>
</dbReference>
<dbReference type="EMBL" id="MCFA01000251">
    <property type="protein sequence ID" value="ORX96646.1"/>
    <property type="molecule type" value="Genomic_DNA"/>
</dbReference>
<dbReference type="PANTHER" id="PTHR19848">
    <property type="entry name" value="WD40 REPEAT PROTEIN"/>
    <property type="match status" value="1"/>
</dbReference>
<organism evidence="5 6">
    <name type="scientific">Clohesyomyces aquaticus</name>
    <dbReference type="NCBI Taxonomy" id="1231657"/>
    <lineage>
        <taxon>Eukaryota</taxon>
        <taxon>Fungi</taxon>
        <taxon>Dikarya</taxon>
        <taxon>Ascomycota</taxon>
        <taxon>Pezizomycotina</taxon>
        <taxon>Dothideomycetes</taxon>
        <taxon>Pleosporomycetidae</taxon>
        <taxon>Pleosporales</taxon>
        <taxon>Lindgomycetaceae</taxon>
        <taxon>Clohesyomyces</taxon>
    </lineage>
</organism>
<sequence>MSATTRQVPFLQGYVFPIEPKLDFQLDGNPSDWASGHPKGWGREHESFAIPANELIAEKREGYERENGTIDIESAVSGDAKLLAISTEGRTLIYDISSRELRQELPGVGKLYFRPAISTPSAEDGQANDTFVAPAYTLLSSAPVDEDFTGPSQSKLILWDLDKNGRLLDDFEEEVDSSVFAGRAIDSIAADLEGEHEWTRDFINSSTLQADFERALNKLASKRRTRHIAKFEEARTPDFGSSPFSAVGRTLLYLRNEDVEPAAVVWDLERGETKFVLRGHTHDITWAKSSSNGQHIATVSMDGTLRMYNGETGGFVWQTGDSSGPGWAAAFSHSSEVIVWSSSNDSGEHLVQLHRVIDGEIIENFPNPLGGRCTSYAWHPDDEKLALCAGREAFIWEFYRGFGPDGLSTVVQHFELKDQQPKTTVFVDSVHWLEEGKKLSLGMSEGTRLVWDCEANTKELFVRPHGKQQASSMAPLYRVKDGESNLYISVDGDFRVRFYHFSVDPHPSWWEPGSRQTKEVKTSKKAISETGKYVNITKPKQTKTDKQSEGTSARDAWLEKGAELWTAE</sequence>
<dbReference type="Pfam" id="PF00400">
    <property type="entry name" value="WD40"/>
    <property type="match status" value="1"/>
</dbReference>